<name>A0ABR3FSN4_9AGAR</name>
<dbReference type="InterPro" id="IPR051057">
    <property type="entry name" value="PI-PLC_domain"/>
</dbReference>
<dbReference type="PANTHER" id="PTHR13593:SF140">
    <property type="entry name" value="PLC-LIKE PHOSPHODIESTERASE"/>
    <property type="match status" value="1"/>
</dbReference>
<comment type="caution">
    <text evidence="1">The sequence shown here is derived from an EMBL/GenBank/DDBJ whole genome shotgun (WGS) entry which is preliminary data.</text>
</comment>
<reference evidence="1 2" key="1">
    <citation type="submission" date="2024-02" db="EMBL/GenBank/DDBJ databases">
        <title>A draft genome for the cacao thread blight pathogen Marasmius crinis-equi.</title>
        <authorList>
            <person name="Cohen S.P."/>
            <person name="Baruah I.K."/>
            <person name="Amoako-Attah I."/>
            <person name="Bukari Y."/>
            <person name="Meinhardt L.W."/>
            <person name="Bailey B.A."/>
        </authorList>
    </citation>
    <scope>NUCLEOTIDE SEQUENCE [LARGE SCALE GENOMIC DNA]</scope>
    <source>
        <strain evidence="1 2">GH-76</strain>
    </source>
</reference>
<gene>
    <name evidence="1" type="ORF">V5O48_003482</name>
</gene>
<organism evidence="1 2">
    <name type="scientific">Marasmius crinis-equi</name>
    <dbReference type="NCBI Taxonomy" id="585013"/>
    <lineage>
        <taxon>Eukaryota</taxon>
        <taxon>Fungi</taxon>
        <taxon>Dikarya</taxon>
        <taxon>Basidiomycota</taxon>
        <taxon>Agaricomycotina</taxon>
        <taxon>Agaricomycetes</taxon>
        <taxon>Agaricomycetidae</taxon>
        <taxon>Agaricales</taxon>
        <taxon>Marasmiineae</taxon>
        <taxon>Marasmiaceae</taxon>
        <taxon>Marasmius</taxon>
    </lineage>
</organism>
<dbReference type="PANTHER" id="PTHR13593">
    <property type="match status" value="1"/>
</dbReference>
<dbReference type="SUPFAM" id="SSF51695">
    <property type="entry name" value="PLC-like phosphodiesterases"/>
    <property type="match status" value="1"/>
</dbReference>
<sequence length="262" mass="27568">MKVCQSFVLPNIRQLTLSSAIPVLTLLIVNIDNLKASQYDTVFKSAGLDTLSYVPESSPLTASAWPTLGSMIDNGTRLVTFLDNQADSTSVRYLIDEFTNMWETEFNVVDIARFDCTVNRTKGDTSTQLFLINHFLDQVIATFPAPFPAKANVTNAASGDGSLGKHVETCKGVMGGRSPNFLLLDFYEFAGTAPFEVAAQANGVQYNGKSIASPVITGSGSASSPTGTGSGSNGALSLTEGPSSSILLSLSCGFIAGASLLL</sequence>
<dbReference type="Pfam" id="PF26146">
    <property type="entry name" value="PI-PLC_X"/>
    <property type="match status" value="1"/>
</dbReference>
<protein>
    <submittedName>
        <fullName evidence="1">Uncharacterized protein</fullName>
    </submittedName>
</protein>
<evidence type="ECO:0000313" key="1">
    <source>
        <dbReference type="EMBL" id="KAL0578489.1"/>
    </source>
</evidence>
<dbReference type="Proteomes" id="UP001465976">
    <property type="component" value="Unassembled WGS sequence"/>
</dbReference>
<proteinExistence type="predicted"/>
<dbReference type="InterPro" id="IPR017946">
    <property type="entry name" value="PLC-like_Pdiesterase_TIM-brl"/>
</dbReference>
<accession>A0ABR3FSN4</accession>
<evidence type="ECO:0000313" key="2">
    <source>
        <dbReference type="Proteomes" id="UP001465976"/>
    </source>
</evidence>
<dbReference type="EMBL" id="JBAHYK010000096">
    <property type="protein sequence ID" value="KAL0578489.1"/>
    <property type="molecule type" value="Genomic_DNA"/>
</dbReference>
<keyword evidence="2" id="KW-1185">Reference proteome</keyword>